<feature type="domain" description="LTD" evidence="1">
    <location>
        <begin position="340"/>
        <end position="465"/>
    </location>
</feature>
<name>A0A1G2CNK3_9BACT</name>
<dbReference type="Gene3D" id="2.60.40.1260">
    <property type="entry name" value="Lamin Tail domain"/>
    <property type="match status" value="1"/>
</dbReference>
<dbReference type="InterPro" id="IPR001322">
    <property type="entry name" value="Lamin_tail_dom"/>
</dbReference>
<dbReference type="EMBL" id="MHLF01000031">
    <property type="protein sequence ID" value="OGZ02984.1"/>
    <property type="molecule type" value="Genomic_DNA"/>
</dbReference>
<organism evidence="2 3">
    <name type="scientific">Candidatus Liptonbacteria bacterium RIFOXYC1_FULL_36_8</name>
    <dbReference type="NCBI Taxonomy" id="1798655"/>
    <lineage>
        <taxon>Bacteria</taxon>
        <taxon>Candidatus Liptoniibacteriota</taxon>
    </lineage>
</organism>
<protein>
    <recommendedName>
        <fullName evidence="1">LTD domain-containing protein</fullName>
    </recommendedName>
</protein>
<dbReference type="Pfam" id="PF00932">
    <property type="entry name" value="LTD"/>
    <property type="match status" value="1"/>
</dbReference>
<sequence>MWNILPAGVLILSFIGGIFLGGEREKVEFLAGNVLNSFNYEVGVAENKIGEIDVGGESKPQNLSGEGNIEVFGGKKGEEKMPVSEVGQKNSVLKITEGSLGEKDILNEEEMKKESETASSTVIAVEDKKDYALKEVAGFLEEEKRECAFSENDDALYQGVIINEVAWMGGKSGATDEWIELKNTSSRAAYVSGWKILNGDGSLRVVLSEGVIILSGDFYLLERTDDNSVEGEKADFIYKGVLANNNEALFLLTKDCVLADKILAKESWPAGDVSFYKTMERDMNGISWHTSSVEGGTPKKENSEKIAVIGGSVVGVGVSTVSGGISQSGSNLPVLENNSSVGTEVLNTVSYEVRISEVMAGSEAGADDEFIKICNKGSGEANLSGWTVKKKSSTGSESTLISASRFEGKKIAAGGCVLAVNEEGYKGGGALNIIWPKSYTLAYKNNAVIIYDGEGKKIDEASWESLEKGEVRGF</sequence>
<gene>
    <name evidence="2" type="ORF">A2430_01070</name>
</gene>
<dbReference type="AlphaFoldDB" id="A0A1G2CNK3"/>
<dbReference type="PROSITE" id="PS51841">
    <property type="entry name" value="LTD"/>
    <property type="match status" value="2"/>
</dbReference>
<accession>A0A1G2CNK3</accession>
<evidence type="ECO:0000259" key="1">
    <source>
        <dbReference type="PROSITE" id="PS51841"/>
    </source>
</evidence>
<dbReference type="Proteomes" id="UP000177246">
    <property type="component" value="Unassembled WGS sequence"/>
</dbReference>
<comment type="caution">
    <text evidence="2">The sequence shown here is derived from an EMBL/GenBank/DDBJ whole genome shotgun (WGS) entry which is preliminary data.</text>
</comment>
<evidence type="ECO:0000313" key="3">
    <source>
        <dbReference type="Proteomes" id="UP000177246"/>
    </source>
</evidence>
<feature type="domain" description="LTD" evidence="1">
    <location>
        <begin position="153"/>
        <end position="320"/>
    </location>
</feature>
<proteinExistence type="predicted"/>
<dbReference type="InterPro" id="IPR036415">
    <property type="entry name" value="Lamin_tail_dom_sf"/>
</dbReference>
<dbReference type="SUPFAM" id="SSF74853">
    <property type="entry name" value="Lamin A/C globular tail domain"/>
    <property type="match status" value="2"/>
</dbReference>
<reference evidence="2 3" key="1">
    <citation type="journal article" date="2016" name="Nat. Commun.">
        <title>Thousands of microbial genomes shed light on interconnected biogeochemical processes in an aquifer system.</title>
        <authorList>
            <person name="Anantharaman K."/>
            <person name="Brown C.T."/>
            <person name="Hug L.A."/>
            <person name="Sharon I."/>
            <person name="Castelle C.J."/>
            <person name="Probst A.J."/>
            <person name="Thomas B.C."/>
            <person name="Singh A."/>
            <person name="Wilkins M.J."/>
            <person name="Karaoz U."/>
            <person name="Brodie E.L."/>
            <person name="Williams K.H."/>
            <person name="Hubbard S.S."/>
            <person name="Banfield J.F."/>
        </authorList>
    </citation>
    <scope>NUCLEOTIDE SEQUENCE [LARGE SCALE GENOMIC DNA]</scope>
</reference>
<evidence type="ECO:0000313" key="2">
    <source>
        <dbReference type="EMBL" id="OGZ02984.1"/>
    </source>
</evidence>